<protein>
    <recommendedName>
        <fullName evidence="3">Lipoprotein</fullName>
    </recommendedName>
</protein>
<dbReference type="EMBL" id="BOMN01000151">
    <property type="protein sequence ID" value="GIE26762.1"/>
    <property type="molecule type" value="Genomic_DNA"/>
</dbReference>
<keyword evidence="2" id="KW-1185">Reference proteome</keyword>
<organism evidence="1 2">
    <name type="scientific">Winogradskya humida</name>
    <dbReference type="NCBI Taxonomy" id="113566"/>
    <lineage>
        <taxon>Bacteria</taxon>
        <taxon>Bacillati</taxon>
        <taxon>Actinomycetota</taxon>
        <taxon>Actinomycetes</taxon>
        <taxon>Micromonosporales</taxon>
        <taxon>Micromonosporaceae</taxon>
        <taxon>Winogradskya</taxon>
    </lineage>
</organism>
<dbReference type="PROSITE" id="PS51257">
    <property type="entry name" value="PROKAR_LIPOPROTEIN"/>
    <property type="match status" value="1"/>
</dbReference>
<reference evidence="1 2" key="1">
    <citation type="submission" date="2021-01" db="EMBL/GenBank/DDBJ databases">
        <title>Whole genome shotgun sequence of Actinoplanes humidus NBRC 14915.</title>
        <authorList>
            <person name="Komaki H."/>
            <person name="Tamura T."/>
        </authorList>
    </citation>
    <scope>NUCLEOTIDE SEQUENCE [LARGE SCALE GENOMIC DNA]</scope>
    <source>
        <strain evidence="1 2">NBRC 14915</strain>
    </source>
</reference>
<proteinExistence type="predicted"/>
<dbReference type="RefSeq" id="WP_203843656.1">
    <property type="nucleotide sequence ID" value="NZ_BAAATV010000041.1"/>
</dbReference>
<accession>A0ABQ4A7B8</accession>
<gene>
    <name evidence="1" type="ORF">Ahu01nite_098640</name>
</gene>
<evidence type="ECO:0000313" key="2">
    <source>
        <dbReference type="Proteomes" id="UP000603200"/>
    </source>
</evidence>
<evidence type="ECO:0000313" key="1">
    <source>
        <dbReference type="EMBL" id="GIE26762.1"/>
    </source>
</evidence>
<dbReference type="Proteomes" id="UP000603200">
    <property type="component" value="Unassembled WGS sequence"/>
</dbReference>
<name>A0ABQ4A7B8_9ACTN</name>
<comment type="caution">
    <text evidence="1">The sequence shown here is derived from an EMBL/GenBank/DDBJ whole genome shotgun (WGS) entry which is preliminary data.</text>
</comment>
<sequence length="190" mass="18997">MTGMVRWTYAERAAGVAAAGLIAAGLVFVGCASGDDGSAAPPDSSAIEGRSLDAVGPACGEPWEFNSGELAVTATFPAGAPAGTQPVAGEVEVTSGAAVRGVAGPGADVFVVRDGLIVTMPMAQDAVGVRWELAAGQARTLPAQLVPLSCAAGGEALPPGSYQLYARVVLIPDDGTPQTSYGGPWPFEIR</sequence>
<evidence type="ECO:0008006" key="3">
    <source>
        <dbReference type="Google" id="ProtNLM"/>
    </source>
</evidence>